<evidence type="ECO:0000256" key="4">
    <source>
        <dbReference type="ARBA" id="ARBA00022801"/>
    </source>
</evidence>
<dbReference type="EC" id="3.4.-.-" evidence="8"/>
<evidence type="ECO:0000256" key="5">
    <source>
        <dbReference type="ARBA" id="ARBA00023124"/>
    </source>
</evidence>
<evidence type="ECO:0000256" key="2">
    <source>
        <dbReference type="ARBA" id="ARBA00022670"/>
    </source>
</evidence>
<dbReference type="InterPro" id="IPR003738">
    <property type="entry name" value="SRAP"/>
</dbReference>
<proteinExistence type="inferred from homology"/>
<keyword evidence="10" id="KW-1185">Reference proteome</keyword>
<keyword evidence="4 8" id="KW-0378">Hydrolase</keyword>
<dbReference type="Pfam" id="PF02586">
    <property type="entry name" value="SRAP"/>
    <property type="match status" value="1"/>
</dbReference>
<dbReference type="Gene3D" id="3.90.1680.10">
    <property type="entry name" value="SOS response associated peptidase-like"/>
    <property type="match status" value="1"/>
</dbReference>
<gene>
    <name evidence="9" type="ORF">SADO_14649</name>
</gene>
<dbReference type="EMBL" id="APND01000005">
    <property type="protein sequence ID" value="MES1930498.1"/>
    <property type="molecule type" value="Genomic_DNA"/>
</dbReference>
<sequence>MDAVVSEKTLGDSGYNQPPGTFQLCALKSPDTGEVKLGPAWWGFIPNWATDTKLAPINARSETVADKKLFAKSFAHQRCLVAADWWYEWQRDGDRKQPFAIRPEKGGPFFFAGLWSKAARLPADHPAAGQVTYAILTGEPNDDIAHIHNRQPQALTFDAARAWLHHSSNQHLHEILADGRYQAYESWPVPTRVGNPSNDDLAVIERVNL</sequence>
<keyword evidence="7" id="KW-0456">Lyase</keyword>
<keyword evidence="2 8" id="KW-0645">Protease</keyword>
<dbReference type="SUPFAM" id="SSF143081">
    <property type="entry name" value="BB1717-like"/>
    <property type="match status" value="1"/>
</dbReference>
<comment type="similarity">
    <text evidence="1 8">Belongs to the SOS response-associated peptidase family.</text>
</comment>
<dbReference type="InterPro" id="IPR036590">
    <property type="entry name" value="SRAP-like"/>
</dbReference>
<keyword evidence="5" id="KW-0190">Covalent protein-DNA linkage</keyword>
<keyword evidence="3" id="KW-0227">DNA damage</keyword>
<organism evidence="9 10">
    <name type="scientific">Salinisphaera dokdonensis CL-ES53</name>
    <dbReference type="NCBI Taxonomy" id="1304272"/>
    <lineage>
        <taxon>Bacteria</taxon>
        <taxon>Pseudomonadati</taxon>
        <taxon>Pseudomonadota</taxon>
        <taxon>Gammaproteobacteria</taxon>
        <taxon>Salinisphaerales</taxon>
        <taxon>Salinisphaeraceae</taxon>
        <taxon>Salinisphaera</taxon>
    </lineage>
</organism>
<dbReference type="Proteomes" id="UP001460888">
    <property type="component" value="Unassembled WGS sequence"/>
</dbReference>
<evidence type="ECO:0000313" key="9">
    <source>
        <dbReference type="EMBL" id="MES1930498.1"/>
    </source>
</evidence>
<dbReference type="PANTHER" id="PTHR13604">
    <property type="entry name" value="DC12-RELATED"/>
    <property type="match status" value="1"/>
</dbReference>
<evidence type="ECO:0000256" key="7">
    <source>
        <dbReference type="ARBA" id="ARBA00023239"/>
    </source>
</evidence>
<evidence type="ECO:0000256" key="1">
    <source>
        <dbReference type="ARBA" id="ARBA00008136"/>
    </source>
</evidence>
<evidence type="ECO:0000256" key="6">
    <source>
        <dbReference type="ARBA" id="ARBA00023125"/>
    </source>
</evidence>
<accession>A0ABV2B3R7</accession>
<dbReference type="PANTHER" id="PTHR13604:SF0">
    <property type="entry name" value="ABASIC SITE PROCESSING PROTEIN HMCES"/>
    <property type="match status" value="1"/>
</dbReference>
<evidence type="ECO:0000313" key="10">
    <source>
        <dbReference type="Proteomes" id="UP001460888"/>
    </source>
</evidence>
<evidence type="ECO:0000256" key="8">
    <source>
        <dbReference type="RuleBase" id="RU364100"/>
    </source>
</evidence>
<name>A0ABV2B3R7_9GAMM</name>
<reference evidence="9 10" key="1">
    <citation type="submission" date="2013-03" db="EMBL/GenBank/DDBJ databases">
        <title>Salinisphaera dokdonensis CL-ES53 Genome Sequencing.</title>
        <authorList>
            <person name="Li C."/>
            <person name="Lai Q."/>
            <person name="Shao Z."/>
        </authorList>
    </citation>
    <scope>NUCLEOTIDE SEQUENCE [LARGE SCALE GENOMIC DNA]</scope>
    <source>
        <strain evidence="9 10">CL-ES53</strain>
    </source>
</reference>
<evidence type="ECO:0000256" key="3">
    <source>
        <dbReference type="ARBA" id="ARBA00022763"/>
    </source>
</evidence>
<keyword evidence="6" id="KW-0238">DNA-binding</keyword>
<comment type="caution">
    <text evidence="9">The sequence shown here is derived from an EMBL/GenBank/DDBJ whole genome shotgun (WGS) entry which is preliminary data.</text>
</comment>
<protein>
    <recommendedName>
        <fullName evidence="8">Abasic site processing protein</fullName>
        <ecNumber evidence="8">3.4.-.-</ecNumber>
    </recommendedName>
</protein>